<dbReference type="Pfam" id="PF10145">
    <property type="entry name" value="PhageMin_Tail"/>
    <property type="match status" value="1"/>
</dbReference>
<dbReference type="PANTHER" id="PTHR37813">
    <property type="entry name" value="FELS-2 PROPHAGE PROTEIN"/>
    <property type="match status" value="1"/>
</dbReference>
<evidence type="ECO:0000313" key="5">
    <source>
        <dbReference type="EMBL" id="QDT30937.1"/>
    </source>
</evidence>
<name>A0A517QH69_9PLAN</name>
<dbReference type="KEGG" id="tpol:Mal48_01660"/>
<dbReference type="OrthoDB" id="9780715at2"/>
<dbReference type="EMBL" id="CP036267">
    <property type="protein sequence ID" value="QDT30937.1"/>
    <property type="molecule type" value="Genomic_DNA"/>
</dbReference>
<dbReference type="KEGG" id="tpol:Mal48_02110"/>
<dbReference type="AlphaFoldDB" id="A0A517QH69"/>
<feature type="transmembrane region" description="Helical" evidence="3">
    <location>
        <begin position="384"/>
        <end position="412"/>
    </location>
</feature>
<feature type="compositionally biased region" description="Acidic residues" evidence="2">
    <location>
        <begin position="576"/>
        <end position="587"/>
    </location>
</feature>
<feature type="domain" description="Phage tail tape measure protein" evidence="4">
    <location>
        <begin position="90"/>
        <end position="286"/>
    </location>
</feature>
<feature type="compositionally biased region" description="Basic and acidic residues" evidence="2">
    <location>
        <begin position="542"/>
        <end position="552"/>
    </location>
</feature>
<evidence type="ECO:0000256" key="1">
    <source>
        <dbReference type="ARBA" id="ARBA00022612"/>
    </source>
</evidence>
<dbReference type="RefSeq" id="WP_145195225.1">
    <property type="nucleotide sequence ID" value="NZ_CP036267.1"/>
</dbReference>
<dbReference type="NCBIfam" id="TIGR01760">
    <property type="entry name" value="tape_meas_TP901"/>
    <property type="match status" value="1"/>
</dbReference>
<protein>
    <submittedName>
        <fullName evidence="6">Phage-related minor tail protein</fullName>
    </submittedName>
</protein>
<keyword evidence="3" id="KW-0812">Transmembrane</keyword>
<evidence type="ECO:0000256" key="3">
    <source>
        <dbReference type="SAM" id="Phobius"/>
    </source>
</evidence>
<keyword evidence="7" id="KW-1185">Reference proteome</keyword>
<evidence type="ECO:0000259" key="4">
    <source>
        <dbReference type="Pfam" id="PF10145"/>
    </source>
</evidence>
<proteinExistence type="predicted"/>
<dbReference type="InterPro" id="IPR010090">
    <property type="entry name" value="Phage_tape_meas"/>
</dbReference>
<keyword evidence="3" id="KW-1133">Transmembrane helix</keyword>
<evidence type="ECO:0000256" key="2">
    <source>
        <dbReference type="SAM" id="MobiDB-lite"/>
    </source>
</evidence>
<evidence type="ECO:0000313" key="7">
    <source>
        <dbReference type="Proteomes" id="UP000315724"/>
    </source>
</evidence>
<reference evidence="6 7" key="1">
    <citation type="submission" date="2019-02" db="EMBL/GenBank/DDBJ databases">
        <title>Deep-cultivation of Planctomycetes and their phenomic and genomic characterization uncovers novel biology.</title>
        <authorList>
            <person name="Wiegand S."/>
            <person name="Jogler M."/>
            <person name="Boedeker C."/>
            <person name="Pinto D."/>
            <person name="Vollmers J."/>
            <person name="Rivas-Marin E."/>
            <person name="Kohn T."/>
            <person name="Peeters S.H."/>
            <person name="Heuer A."/>
            <person name="Rast P."/>
            <person name="Oberbeckmann S."/>
            <person name="Bunk B."/>
            <person name="Jeske O."/>
            <person name="Meyerdierks A."/>
            <person name="Storesund J.E."/>
            <person name="Kallscheuer N."/>
            <person name="Luecker S."/>
            <person name="Lage O.M."/>
            <person name="Pohl T."/>
            <person name="Merkel B.J."/>
            <person name="Hornburger P."/>
            <person name="Mueller R.-W."/>
            <person name="Bruemmer F."/>
            <person name="Labrenz M."/>
            <person name="Spormann A.M."/>
            <person name="Op den Camp H."/>
            <person name="Overmann J."/>
            <person name="Amann R."/>
            <person name="Jetten M.S.M."/>
            <person name="Mascher T."/>
            <person name="Medema M.H."/>
            <person name="Devos D.P."/>
            <person name="Kaster A.-K."/>
            <person name="Ovreas L."/>
            <person name="Rohde M."/>
            <person name="Galperin M.Y."/>
            <person name="Jogler C."/>
        </authorList>
    </citation>
    <scope>NUCLEOTIDE SEQUENCE [LARGE SCALE GENOMIC DNA]</scope>
    <source>
        <strain evidence="6 7">Mal48</strain>
    </source>
</reference>
<evidence type="ECO:0000313" key="6">
    <source>
        <dbReference type="EMBL" id="QDT30982.1"/>
    </source>
</evidence>
<dbReference type="Proteomes" id="UP000315724">
    <property type="component" value="Chromosome"/>
</dbReference>
<feature type="region of interest" description="Disordered" evidence="2">
    <location>
        <begin position="572"/>
        <end position="597"/>
    </location>
</feature>
<sequence length="754" mass="79413">MAKNIEAGGAFVRIFTKDGGLDKGLTRAENRLRMFSQVSTRTGQKLIRTVAPIAVGLSVALKVGADFEDQMSKVKAVTSGTIAEFEALNAKAKELGRTTSFSASQVASAMVELGRAGFDRSQIDTAIAGVLALSRATDTEIPEAASIAGAALRQFNLEAQDSDRVVDVLAATANGSAQSLTDLGEALKPVGPIAAESGESIEEVLAAIALLANNGIKGSLAGNALARAYKNLSSSLTQNKLAKLGVDALDAHRNMRPLASVINDIAKATENLGSGDRLNAFEEVFGRGQAAALKLAGGGAVFDEFLTKLQDLDGQVFKTAEEMDNNLGGSFRRLSSSAEGTLIALKDATEVGSREWIDATSEMLGVTTEFISENEELIMEIVQLAAVVGAAGAALVTLGLAANVTASAVGGVRVAVLALSKAMTILSKANPQMIALGVAIAAIGAAILVARGHQAALNKEIEKSVALEEKLAGIKASANQKFVQKTQGMDKDKALDELRAEKERLEKDKSAQAKHLRNATTFASDEELKAHRKSIPSQDQRAAAESEKKIREDRLQSTVDALAAIDEEIARREAQADEVEPEAPDEEPSGKAKRPGFQFQIPGAAKGLQSAFSPMLGDLARGAKEAHNQAVRSTVQNAGISGLKKISPAFGVLSTIGGHLSKFRGHEVEEQLDETPEIVDETVKRVASNQSLELGTGEAQRIIAQALSPRASNEEKTLKVQEDIKVNSQISADLLARVADYLEANDMVIVNKKA</sequence>
<feature type="transmembrane region" description="Helical" evidence="3">
    <location>
        <begin position="433"/>
        <end position="450"/>
    </location>
</feature>
<gene>
    <name evidence="5" type="ORF">Mal48_01660</name>
    <name evidence="6" type="ORF">Mal48_02110</name>
</gene>
<feature type="region of interest" description="Disordered" evidence="2">
    <location>
        <begin position="504"/>
        <end position="552"/>
    </location>
</feature>
<organism evidence="6 7">
    <name type="scientific">Thalassoglobus polymorphus</name>
    <dbReference type="NCBI Taxonomy" id="2527994"/>
    <lineage>
        <taxon>Bacteria</taxon>
        <taxon>Pseudomonadati</taxon>
        <taxon>Planctomycetota</taxon>
        <taxon>Planctomycetia</taxon>
        <taxon>Planctomycetales</taxon>
        <taxon>Planctomycetaceae</taxon>
        <taxon>Thalassoglobus</taxon>
    </lineage>
</organism>
<dbReference type="EMBL" id="CP036267">
    <property type="protein sequence ID" value="QDT30982.1"/>
    <property type="molecule type" value="Genomic_DNA"/>
</dbReference>
<accession>A0A517QH69</accession>
<keyword evidence="3" id="KW-0472">Membrane</keyword>
<dbReference type="PANTHER" id="PTHR37813:SF1">
    <property type="entry name" value="FELS-2 PROPHAGE PROTEIN"/>
    <property type="match status" value="1"/>
</dbReference>
<keyword evidence="1" id="KW-1188">Viral release from host cell</keyword>